<dbReference type="Proteomes" id="UP000516369">
    <property type="component" value="Plasmid unnamed"/>
</dbReference>
<accession>A0A7H1N6W7</accession>
<name>A0A7H1N6W7_9PROT</name>
<evidence type="ECO:0000259" key="2">
    <source>
        <dbReference type="Pfam" id="PF03713"/>
    </source>
</evidence>
<proteinExistence type="predicted"/>
<evidence type="ECO:0000313" key="4">
    <source>
        <dbReference type="Proteomes" id="UP000516369"/>
    </source>
</evidence>
<dbReference type="Gene3D" id="1.20.1260.10">
    <property type="match status" value="1"/>
</dbReference>
<sequence length="109" mass="12187">MPMEHEQMSGTAGEPSHDHHGTSSIDPVISAYQAANEKMHRDMMITFTGDADRDFVAGMIPHHQGAIDMAEIVLKYGKDPEIRKLAQEIIAAQQKEIAWMKAWLAEKSK</sequence>
<evidence type="ECO:0000313" key="3">
    <source>
        <dbReference type="EMBL" id="QNT71453.1"/>
    </source>
</evidence>
<dbReference type="InterPro" id="IPR009078">
    <property type="entry name" value="Ferritin-like_SF"/>
</dbReference>
<dbReference type="AlphaFoldDB" id="A0A7H1N6W7"/>
<dbReference type="PANTHER" id="PTHR36933:SF1">
    <property type="entry name" value="SLL0788 PROTEIN"/>
    <property type="match status" value="1"/>
</dbReference>
<reference evidence="3 4" key="1">
    <citation type="submission" date="2020-05" db="EMBL/GenBank/DDBJ databases">
        <title>Complete closed genome sequence of Defluviicoccus vanus.</title>
        <authorList>
            <person name="Bessarab I."/>
            <person name="Arumugam K."/>
            <person name="Maszenan A.M."/>
            <person name="Seviour R.J."/>
            <person name="Williams R.B."/>
        </authorList>
    </citation>
    <scope>NUCLEOTIDE SEQUENCE [LARGE SCALE GENOMIC DNA]</scope>
    <source>
        <strain evidence="3 4">Ben 114</strain>
        <plasmid evidence="3 4">unnamed</plasmid>
    </source>
</reference>
<dbReference type="InterPro" id="IPR012347">
    <property type="entry name" value="Ferritin-like"/>
</dbReference>
<dbReference type="InterPro" id="IPR005183">
    <property type="entry name" value="DUF305_CopM-like"/>
</dbReference>
<dbReference type="KEGG" id="dvn:HQ394_19130"/>
<organism evidence="3 4">
    <name type="scientific">Defluviicoccus vanus</name>
    <dbReference type="NCBI Taxonomy" id="111831"/>
    <lineage>
        <taxon>Bacteria</taxon>
        <taxon>Pseudomonadati</taxon>
        <taxon>Pseudomonadota</taxon>
        <taxon>Alphaproteobacteria</taxon>
        <taxon>Rhodospirillales</taxon>
        <taxon>Rhodospirillaceae</taxon>
        <taxon>Defluviicoccus</taxon>
    </lineage>
</organism>
<dbReference type="Pfam" id="PF03713">
    <property type="entry name" value="DUF305"/>
    <property type="match status" value="1"/>
</dbReference>
<keyword evidence="3" id="KW-0614">Plasmid</keyword>
<feature type="region of interest" description="Disordered" evidence="1">
    <location>
        <begin position="1"/>
        <end position="27"/>
    </location>
</feature>
<dbReference type="PANTHER" id="PTHR36933">
    <property type="entry name" value="SLL0788 PROTEIN"/>
    <property type="match status" value="1"/>
</dbReference>
<feature type="domain" description="DUF305" evidence="2">
    <location>
        <begin position="41"/>
        <end position="104"/>
    </location>
</feature>
<dbReference type="SUPFAM" id="SSF47240">
    <property type="entry name" value="Ferritin-like"/>
    <property type="match status" value="1"/>
</dbReference>
<geneLocation type="plasmid" evidence="3 4">
    <name>unnamed</name>
</geneLocation>
<keyword evidence="4" id="KW-1185">Reference proteome</keyword>
<evidence type="ECO:0000256" key="1">
    <source>
        <dbReference type="SAM" id="MobiDB-lite"/>
    </source>
</evidence>
<gene>
    <name evidence="3" type="ORF">HQ394_19130</name>
</gene>
<protein>
    <submittedName>
        <fullName evidence="3">DUF305 domain-containing protein</fullName>
    </submittedName>
</protein>
<dbReference type="EMBL" id="CP053924">
    <property type="protein sequence ID" value="QNT71453.1"/>
    <property type="molecule type" value="Genomic_DNA"/>
</dbReference>